<dbReference type="GO" id="GO:0005737">
    <property type="term" value="C:cytoplasm"/>
    <property type="evidence" value="ECO:0007669"/>
    <property type="project" value="UniProtKB-SubCell"/>
</dbReference>
<name>A0A1F4URG5_UNCKA</name>
<dbReference type="HAMAP" id="MF_00050">
    <property type="entry name" value="EF_Ts"/>
    <property type="match status" value="1"/>
</dbReference>
<dbReference type="PANTHER" id="PTHR11741:SF0">
    <property type="entry name" value="ELONGATION FACTOR TS, MITOCHONDRIAL"/>
    <property type="match status" value="1"/>
</dbReference>
<dbReference type="SUPFAM" id="SSF46934">
    <property type="entry name" value="UBA-like"/>
    <property type="match status" value="1"/>
</dbReference>
<dbReference type="SUPFAM" id="SSF54713">
    <property type="entry name" value="Elongation factor Ts (EF-Ts), dimerisation domain"/>
    <property type="match status" value="1"/>
</dbReference>
<feature type="region of interest" description="Involved in Mg(2+) ion dislocation from EF-Tu" evidence="5">
    <location>
        <begin position="82"/>
        <end position="85"/>
    </location>
</feature>
<comment type="caution">
    <text evidence="7">The sequence shown here is derived from an EMBL/GenBank/DDBJ whole genome shotgun (WGS) entry which is preliminary data.</text>
</comment>
<dbReference type="InterPro" id="IPR009060">
    <property type="entry name" value="UBA-like_sf"/>
</dbReference>
<dbReference type="CDD" id="cd14275">
    <property type="entry name" value="UBA_EF-Ts"/>
    <property type="match status" value="1"/>
</dbReference>
<keyword evidence="4 5" id="KW-0648">Protein biosynthesis</keyword>
<comment type="subcellular location">
    <subcellularLocation>
        <location evidence="5">Cytoplasm</location>
    </subcellularLocation>
</comment>
<dbReference type="Proteomes" id="UP000176608">
    <property type="component" value="Unassembled WGS sequence"/>
</dbReference>
<dbReference type="Gene3D" id="3.30.479.20">
    <property type="entry name" value="Elongation factor Ts, dimerisation domain"/>
    <property type="match status" value="1"/>
</dbReference>
<keyword evidence="3 5" id="KW-0251">Elongation factor</keyword>
<accession>A0A1F4URG5</accession>
<evidence type="ECO:0000256" key="4">
    <source>
        <dbReference type="ARBA" id="ARBA00022917"/>
    </source>
</evidence>
<dbReference type="InterPro" id="IPR014039">
    <property type="entry name" value="Transl_elong_EFTs/EF1B_dimer"/>
</dbReference>
<dbReference type="InterPro" id="IPR036402">
    <property type="entry name" value="EF-Ts_dimer_sf"/>
</dbReference>
<dbReference type="NCBIfam" id="TIGR00116">
    <property type="entry name" value="tsf"/>
    <property type="match status" value="1"/>
</dbReference>
<proteinExistence type="inferred from homology"/>
<dbReference type="EMBL" id="MEVA01000006">
    <property type="protein sequence ID" value="OGC47544.1"/>
    <property type="molecule type" value="Genomic_DNA"/>
</dbReference>
<evidence type="ECO:0000256" key="5">
    <source>
        <dbReference type="HAMAP-Rule" id="MF_00050"/>
    </source>
</evidence>
<dbReference type="PANTHER" id="PTHR11741">
    <property type="entry name" value="ELONGATION FACTOR TS"/>
    <property type="match status" value="1"/>
</dbReference>
<reference evidence="7 8" key="1">
    <citation type="journal article" date="2016" name="Nat. Commun.">
        <title>Thousands of microbial genomes shed light on interconnected biogeochemical processes in an aquifer system.</title>
        <authorList>
            <person name="Anantharaman K."/>
            <person name="Brown C.T."/>
            <person name="Hug L.A."/>
            <person name="Sharon I."/>
            <person name="Castelle C.J."/>
            <person name="Probst A.J."/>
            <person name="Thomas B.C."/>
            <person name="Singh A."/>
            <person name="Wilkins M.J."/>
            <person name="Karaoz U."/>
            <person name="Brodie E.L."/>
            <person name="Williams K.H."/>
            <person name="Hubbard S.S."/>
            <person name="Banfield J.F."/>
        </authorList>
    </citation>
    <scope>NUCLEOTIDE SEQUENCE [LARGE SCALE GENOMIC DNA]</scope>
</reference>
<comment type="function">
    <text evidence="5">Associates with the EF-Tu.GDP complex and induces the exchange of GDP to GTP. It remains bound to the aminoacyl-tRNA.EF-Tu.GTP complex up to the GTP hydrolysis stage on the ribosome.</text>
</comment>
<dbReference type="AlphaFoldDB" id="A0A1F4URG5"/>
<keyword evidence="5" id="KW-0963">Cytoplasm</keyword>
<evidence type="ECO:0000256" key="1">
    <source>
        <dbReference type="ARBA" id="ARBA00005532"/>
    </source>
</evidence>
<comment type="similarity">
    <text evidence="1 5">Belongs to the EF-Ts family.</text>
</comment>
<dbReference type="InterPro" id="IPR001816">
    <property type="entry name" value="Transl_elong_EFTs/EF1B"/>
</dbReference>
<dbReference type="GO" id="GO:0003746">
    <property type="term" value="F:translation elongation factor activity"/>
    <property type="evidence" value="ECO:0007669"/>
    <property type="project" value="UniProtKB-UniRule"/>
</dbReference>
<evidence type="ECO:0000259" key="6">
    <source>
        <dbReference type="Pfam" id="PF00889"/>
    </source>
</evidence>
<organism evidence="7 8">
    <name type="scientific">candidate division WWE3 bacterium RIFCSPHIGHO2_01_FULL_42_13</name>
    <dbReference type="NCBI Taxonomy" id="1802617"/>
    <lineage>
        <taxon>Bacteria</taxon>
        <taxon>Katanobacteria</taxon>
    </lineage>
</organism>
<dbReference type="FunFam" id="1.10.8.10:FF:000001">
    <property type="entry name" value="Elongation factor Ts"/>
    <property type="match status" value="1"/>
</dbReference>
<sequence>MPNLDVENIKKLRDLTGAGVLDIKKSLEEHGGDFEKAKADLMEKGKARAASKADREASDGLVYSYIHNGGRAGSMILMACETDFVAKTPDFQNLCKEVAMQVCSGDYENVEELLNDEYVRDGSKKVGGLITEAIAKLGENIELKQFVKYSVK</sequence>
<evidence type="ECO:0000313" key="7">
    <source>
        <dbReference type="EMBL" id="OGC47544.1"/>
    </source>
</evidence>
<dbReference type="Pfam" id="PF00889">
    <property type="entry name" value="EF_TS"/>
    <property type="match status" value="1"/>
</dbReference>
<gene>
    <name evidence="5" type="primary">tsf</name>
    <name evidence="7" type="ORF">A2886_02015</name>
</gene>
<dbReference type="STRING" id="1802617.A2886_02015"/>
<evidence type="ECO:0000313" key="8">
    <source>
        <dbReference type="Proteomes" id="UP000176608"/>
    </source>
</evidence>
<evidence type="ECO:0000256" key="3">
    <source>
        <dbReference type="ARBA" id="ARBA00022768"/>
    </source>
</evidence>
<dbReference type="Gene3D" id="1.10.8.10">
    <property type="entry name" value="DNA helicase RuvA subunit, C-terminal domain"/>
    <property type="match status" value="1"/>
</dbReference>
<protein>
    <recommendedName>
        <fullName evidence="2 5">Elongation factor Ts</fullName>
        <shortName evidence="5">EF-Ts</shortName>
    </recommendedName>
</protein>
<feature type="domain" description="Translation elongation factor EFTs/EF1B dimerisation" evidence="6">
    <location>
        <begin position="74"/>
        <end position="150"/>
    </location>
</feature>
<evidence type="ECO:0000256" key="2">
    <source>
        <dbReference type="ARBA" id="ARBA00016956"/>
    </source>
</evidence>